<evidence type="ECO:0000259" key="4">
    <source>
        <dbReference type="PROSITE" id="PS50160"/>
    </source>
</evidence>
<dbReference type="InterPro" id="IPR012309">
    <property type="entry name" value="DNA_ligase_ATP-dep_C"/>
</dbReference>
<evidence type="ECO:0000256" key="1">
    <source>
        <dbReference type="ARBA" id="ARBA00012727"/>
    </source>
</evidence>
<dbReference type="EMBL" id="CP113836">
    <property type="protein sequence ID" value="WAL62982.1"/>
    <property type="molecule type" value="Genomic_DNA"/>
</dbReference>
<keyword evidence="6" id="KW-1185">Reference proteome</keyword>
<dbReference type="PANTHER" id="PTHR45997:SF1">
    <property type="entry name" value="DNA LIGASE 4"/>
    <property type="match status" value="1"/>
</dbReference>
<dbReference type="EC" id="6.5.1.1" evidence="1"/>
<dbReference type="Gene3D" id="2.40.50.140">
    <property type="entry name" value="Nucleic acid-binding proteins"/>
    <property type="match status" value="1"/>
</dbReference>
<dbReference type="Gene3D" id="3.30.470.30">
    <property type="entry name" value="DNA ligase/mRNA capping enzyme"/>
    <property type="match status" value="1"/>
</dbReference>
<keyword evidence="2 5" id="KW-0436">Ligase</keyword>
<dbReference type="Proteomes" id="UP001163203">
    <property type="component" value="Chromosome"/>
</dbReference>
<evidence type="ECO:0000256" key="3">
    <source>
        <dbReference type="ARBA" id="ARBA00034003"/>
    </source>
</evidence>
<gene>
    <name evidence="5" type="ORF">ORV05_18225</name>
</gene>
<feature type="domain" description="ATP-dependent DNA ligase family profile" evidence="4">
    <location>
        <begin position="91"/>
        <end position="212"/>
    </location>
</feature>
<dbReference type="InterPro" id="IPR012340">
    <property type="entry name" value="NA-bd_OB-fold"/>
</dbReference>
<dbReference type="PROSITE" id="PS50160">
    <property type="entry name" value="DNA_LIGASE_A3"/>
    <property type="match status" value="1"/>
</dbReference>
<evidence type="ECO:0000313" key="5">
    <source>
        <dbReference type="EMBL" id="WAL62982.1"/>
    </source>
</evidence>
<dbReference type="Gene3D" id="3.30.1490.70">
    <property type="match status" value="1"/>
</dbReference>
<dbReference type="Pfam" id="PF04679">
    <property type="entry name" value="DNA_ligase_A_C"/>
    <property type="match status" value="1"/>
</dbReference>
<dbReference type="CDD" id="cd07971">
    <property type="entry name" value="OBF_DNA_ligase_LigD"/>
    <property type="match status" value="1"/>
</dbReference>
<proteinExistence type="predicted"/>
<dbReference type="SUPFAM" id="SSF56091">
    <property type="entry name" value="DNA ligase/mRNA capping enzyme, catalytic domain"/>
    <property type="match status" value="1"/>
</dbReference>
<name>A0ABY7ATC2_9PSEU</name>
<dbReference type="Pfam" id="PF01068">
    <property type="entry name" value="DNA_ligase_A_M"/>
    <property type="match status" value="1"/>
</dbReference>
<dbReference type="InterPro" id="IPR029710">
    <property type="entry name" value="LIG4"/>
</dbReference>
<dbReference type="InterPro" id="IPR012310">
    <property type="entry name" value="DNA_ligase_ATP-dep_cent"/>
</dbReference>
<evidence type="ECO:0000256" key="2">
    <source>
        <dbReference type="ARBA" id="ARBA00022598"/>
    </source>
</evidence>
<dbReference type="RefSeq" id="WP_268440634.1">
    <property type="nucleotide sequence ID" value="NZ_CP113836.1"/>
</dbReference>
<dbReference type="SUPFAM" id="SSF50249">
    <property type="entry name" value="Nucleic acid-binding proteins"/>
    <property type="match status" value="1"/>
</dbReference>
<evidence type="ECO:0000313" key="6">
    <source>
        <dbReference type="Proteomes" id="UP001163203"/>
    </source>
</evidence>
<accession>A0ABY7ATC2</accession>
<reference evidence="5" key="1">
    <citation type="submission" date="2022-11" db="EMBL/GenBank/DDBJ databases">
        <authorList>
            <person name="Mo P."/>
        </authorList>
    </citation>
    <scope>NUCLEOTIDE SEQUENCE</scope>
    <source>
        <strain evidence="5">HUAS 11-8</strain>
    </source>
</reference>
<sequence length="320" mass="34986">MTTRIRDRLVLGPMRAVPGRLPVHKQGWAWELKSAGVRALAAFDDGGVTLLGPGGRPVAAARPALAAMARPLAGRRMVLDGVIPGPPGRGRAPVSYRAFDILCLDGQDLTGESYLLRRKLLASLALDRLPGMEVPPSYRDLSATQLAQLAREHGVEGIVGKRLASPYRLGRESEDWIELVLLRGCEAVIGGWLPERGGGEDRLGSVLLGVYDQDRRLVYIGRVSTGFTQASRRAVRAVLRELARDECPFGTPPPAGESRFARWVRPTLVAEVGYRAIGAGGRLERPSWRGLRTDIDPHDPVWRGSLRLQLDNLPNVQKVR</sequence>
<protein>
    <recommendedName>
        <fullName evidence="1">DNA ligase (ATP)</fullName>
        <ecNumber evidence="1">6.5.1.1</ecNumber>
    </recommendedName>
</protein>
<organism evidence="5 6">
    <name type="scientific">Amycolatopsis cynarae</name>
    <dbReference type="NCBI Taxonomy" id="2995223"/>
    <lineage>
        <taxon>Bacteria</taxon>
        <taxon>Bacillati</taxon>
        <taxon>Actinomycetota</taxon>
        <taxon>Actinomycetes</taxon>
        <taxon>Pseudonocardiales</taxon>
        <taxon>Pseudonocardiaceae</taxon>
        <taxon>Amycolatopsis</taxon>
    </lineage>
</organism>
<comment type="catalytic activity">
    <reaction evidence="3">
        <text>ATP + (deoxyribonucleotide)n-3'-hydroxyl + 5'-phospho-(deoxyribonucleotide)m = (deoxyribonucleotide)n+m + AMP + diphosphate.</text>
        <dbReference type="EC" id="6.5.1.1"/>
    </reaction>
</comment>
<dbReference type="GO" id="GO:0016874">
    <property type="term" value="F:ligase activity"/>
    <property type="evidence" value="ECO:0007669"/>
    <property type="project" value="UniProtKB-KW"/>
</dbReference>
<dbReference type="PANTHER" id="PTHR45997">
    <property type="entry name" value="DNA LIGASE 4"/>
    <property type="match status" value="1"/>
</dbReference>